<dbReference type="Proteomes" id="UP001165122">
    <property type="component" value="Unassembled WGS sequence"/>
</dbReference>
<feature type="compositionally biased region" description="Basic and acidic residues" evidence="1">
    <location>
        <begin position="1"/>
        <end position="17"/>
    </location>
</feature>
<dbReference type="OrthoDB" id="10640301at2759"/>
<evidence type="ECO:0000313" key="2">
    <source>
        <dbReference type="EMBL" id="GMI12657.1"/>
    </source>
</evidence>
<evidence type="ECO:0000256" key="1">
    <source>
        <dbReference type="SAM" id="MobiDB-lite"/>
    </source>
</evidence>
<reference evidence="3" key="1">
    <citation type="journal article" date="2023" name="Commun. Biol.">
        <title>Genome analysis of Parmales, the sister group of diatoms, reveals the evolutionary specialization of diatoms from phago-mixotrophs to photoautotrophs.</title>
        <authorList>
            <person name="Ban H."/>
            <person name="Sato S."/>
            <person name="Yoshikawa S."/>
            <person name="Yamada K."/>
            <person name="Nakamura Y."/>
            <person name="Ichinomiya M."/>
            <person name="Sato N."/>
            <person name="Blanc-Mathieu R."/>
            <person name="Endo H."/>
            <person name="Kuwata A."/>
            <person name="Ogata H."/>
        </authorList>
    </citation>
    <scope>NUCLEOTIDE SEQUENCE [LARGE SCALE GENOMIC DNA]</scope>
    <source>
        <strain evidence="3">NIES 3700</strain>
    </source>
</reference>
<feature type="compositionally biased region" description="Low complexity" evidence="1">
    <location>
        <begin position="130"/>
        <end position="148"/>
    </location>
</feature>
<feature type="compositionally biased region" description="Low complexity" evidence="1">
    <location>
        <begin position="21"/>
        <end position="34"/>
    </location>
</feature>
<accession>A0A9W7FI81</accession>
<protein>
    <submittedName>
        <fullName evidence="2">Uncharacterized protein</fullName>
    </submittedName>
</protein>
<organism evidence="2 3">
    <name type="scientific">Triparma laevis f. longispina</name>
    <dbReference type="NCBI Taxonomy" id="1714387"/>
    <lineage>
        <taxon>Eukaryota</taxon>
        <taxon>Sar</taxon>
        <taxon>Stramenopiles</taxon>
        <taxon>Ochrophyta</taxon>
        <taxon>Bolidophyceae</taxon>
        <taxon>Parmales</taxon>
        <taxon>Triparmaceae</taxon>
        <taxon>Triparma</taxon>
    </lineage>
</organism>
<gene>
    <name evidence="2" type="ORF">TrLO_g4163</name>
</gene>
<name>A0A9W7FI81_9STRA</name>
<feature type="compositionally biased region" description="Basic residues" evidence="1">
    <location>
        <begin position="42"/>
        <end position="56"/>
    </location>
</feature>
<feature type="compositionally biased region" description="Basic residues" evidence="1">
    <location>
        <begin position="106"/>
        <end position="129"/>
    </location>
</feature>
<proteinExistence type="predicted"/>
<dbReference type="EMBL" id="BRXW01000179">
    <property type="protein sequence ID" value="GMI12657.1"/>
    <property type="molecule type" value="Genomic_DNA"/>
</dbReference>
<dbReference type="AlphaFoldDB" id="A0A9W7FI81"/>
<feature type="compositionally biased region" description="Basic residues" evidence="1">
    <location>
        <begin position="72"/>
        <end position="83"/>
    </location>
</feature>
<comment type="caution">
    <text evidence="2">The sequence shown here is derived from an EMBL/GenBank/DDBJ whole genome shotgun (WGS) entry which is preliminary data.</text>
</comment>
<sequence>MEQVRENTKEARRDKYLADASSVSSTSSSSSGGSDAQSLRTARSKRSATAPRRIRRGTASSAKLDSLPNVSPKKKPVPKKKVVASKATNPAKGKDKTAKAQAPKKAAAKAKKPVAKKKKPAAKKKKPAAKKQPVVPSSPARSVVSAVSRTSPDCFTKIVKGTKVAAYFPCVVSQDSKILPDQILYGVVTDHDPKNKDGAYLVRFSDGEEQRWDDREFKTGLEKAKLMPEKLGPGNRNTKTKKARK</sequence>
<evidence type="ECO:0000313" key="3">
    <source>
        <dbReference type="Proteomes" id="UP001165122"/>
    </source>
</evidence>
<keyword evidence="3" id="KW-1185">Reference proteome</keyword>
<feature type="region of interest" description="Disordered" evidence="1">
    <location>
        <begin position="1"/>
        <end position="148"/>
    </location>
</feature>